<keyword evidence="1" id="KW-0472">Membrane</keyword>
<dbReference type="PANTHER" id="PTHR32063:SF12">
    <property type="entry name" value="CATION EFFLUX SYSTEM PROTEIN"/>
    <property type="match status" value="1"/>
</dbReference>
<feature type="transmembrane region" description="Helical" evidence="1">
    <location>
        <begin position="392"/>
        <end position="418"/>
    </location>
</feature>
<dbReference type="SUPFAM" id="SSF82714">
    <property type="entry name" value="Multidrug efflux transporter AcrB TolC docking domain, DN and DC subdomains"/>
    <property type="match status" value="1"/>
</dbReference>
<dbReference type="Gene3D" id="3.30.70.1430">
    <property type="entry name" value="Multidrug efflux transporter AcrB pore domain"/>
    <property type="match status" value="1"/>
</dbReference>
<dbReference type="Gene3D" id="3.30.70.1440">
    <property type="entry name" value="Multidrug efflux transporter AcrB pore domain"/>
    <property type="match status" value="1"/>
</dbReference>
<dbReference type="InterPro" id="IPR001036">
    <property type="entry name" value="Acrflvin-R"/>
</dbReference>
<keyword evidence="1" id="KW-0812">Transmembrane</keyword>
<protein>
    <submittedName>
        <fullName evidence="2">Nickel and cobalt resistance protein CnrA</fullName>
    </submittedName>
</protein>
<dbReference type="SUPFAM" id="SSF82866">
    <property type="entry name" value="Multidrug efflux transporter AcrB transmembrane domain"/>
    <property type="match status" value="1"/>
</dbReference>
<evidence type="ECO:0000313" key="2">
    <source>
        <dbReference type="EMBL" id="GJE04242.1"/>
    </source>
</evidence>
<keyword evidence="1" id="KW-1133">Transmembrane helix</keyword>
<keyword evidence="3" id="KW-1185">Reference proteome</keyword>
<dbReference type="Proteomes" id="UP001055153">
    <property type="component" value="Unassembled WGS sequence"/>
</dbReference>
<dbReference type="EMBL" id="BPQQ01000109">
    <property type="protein sequence ID" value="GJE04242.1"/>
    <property type="molecule type" value="Genomic_DNA"/>
</dbReference>
<dbReference type="InterPro" id="IPR027463">
    <property type="entry name" value="AcrB_DN_DC_subdom"/>
</dbReference>
<feature type="transmembrane region" description="Helical" evidence="1">
    <location>
        <begin position="259"/>
        <end position="282"/>
    </location>
</feature>
<comment type="caution">
    <text evidence="2">The sequence shown here is derived from an EMBL/GenBank/DDBJ whole genome shotgun (WGS) entry which is preliminary data.</text>
</comment>
<dbReference type="Pfam" id="PF00873">
    <property type="entry name" value="ACR_tran"/>
    <property type="match status" value="1"/>
</dbReference>
<evidence type="ECO:0000313" key="3">
    <source>
        <dbReference type="Proteomes" id="UP001055153"/>
    </source>
</evidence>
<feature type="transmembrane region" description="Helical" evidence="1">
    <location>
        <begin position="289"/>
        <end position="309"/>
    </location>
</feature>
<feature type="transmembrane region" description="Helical" evidence="1">
    <location>
        <begin position="315"/>
        <end position="342"/>
    </location>
</feature>
<accession>A0ABQ4SMC9</accession>
<reference evidence="2" key="1">
    <citation type="journal article" date="2021" name="Front. Microbiol.">
        <title>Comprehensive Comparative Genomics and Phenotyping of Methylobacterium Species.</title>
        <authorList>
            <person name="Alessa O."/>
            <person name="Ogura Y."/>
            <person name="Fujitani Y."/>
            <person name="Takami H."/>
            <person name="Hayashi T."/>
            <person name="Sahin N."/>
            <person name="Tani A."/>
        </authorList>
    </citation>
    <scope>NUCLEOTIDE SEQUENCE</scope>
    <source>
        <strain evidence="2">DSM 17168</strain>
    </source>
</reference>
<feature type="transmembrane region" description="Helical" evidence="1">
    <location>
        <begin position="363"/>
        <end position="380"/>
    </location>
</feature>
<name>A0ABQ4SMC9_9HYPH</name>
<organism evidence="2 3">
    <name type="scientific">Methylobacterium isbiliense</name>
    <dbReference type="NCBI Taxonomy" id="315478"/>
    <lineage>
        <taxon>Bacteria</taxon>
        <taxon>Pseudomonadati</taxon>
        <taxon>Pseudomonadota</taxon>
        <taxon>Alphaproteobacteria</taxon>
        <taxon>Hyphomicrobiales</taxon>
        <taxon>Methylobacteriaceae</taxon>
        <taxon>Methylobacterium</taxon>
    </lineage>
</organism>
<reference evidence="2" key="2">
    <citation type="submission" date="2021-08" db="EMBL/GenBank/DDBJ databases">
        <authorList>
            <person name="Tani A."/>
            <person name="Ola A."/>
            <person name="Ogura Y."/>
            <person name="Katsura K."/>
            <person name="Hayashi T."/>
        </authorList>
    </citation>
    <scope>NUCLEOTIDE SEQUENCE</scope>
    <source>
        <strain evidence="2">DSM 17168</strain>
    </source>
</reference>
<dbReference type="Gene3D" id="3.30.2090.10">
    <property type="entry name" value="Multidrug efflux transporter AcrB TolC docking domain, DN and DC subdomains"/>
    <property type="match status" value="1"/>
</dbReference>
<evidence type="ECO:0000256" key="1">
    <source>
        <dbReference type="SAM" id="Phobius"/>
    </source>
</evidence>
<dbReference type="PANTHER" id="PTHR32063">
    <property type="match status" value="1"/>
</dbReference>
<sequence>MAGFFNGEFFAPLKPADQWRKGMSKEVMVAQLFERLQAEFPGVEFNLSQYLQDNVAEAVSGIKGENSFKIFGPDLQTLTDLAGKVKSVLATVPGVTDLGVFTSLGQPTIQIDVDRTRASRYGLTPGDINTTLRTAIGGDASGDLYEPGSDRHYPMIVRLAAPFRQSMEAISTLRIVGRSASGSSVQLPLNEVARVRLISGPAYIYREAQERYLPVKFSVRERDLGSTIIEARERVEQEVKLPPGYRLELVGEFNNLQSALARLSVTVPLAVALIALLLYVNFASVTDTLLALSVIPLALAGGVFALALTDTPFSVSAAIGFIALLGIAVMDGIIVITHYNGLIAAGHERTAAMLRTCYTQMRPVVMTCVVAGVGLLPAAFSTGVGSQVQKPLALVVVGGMALAPVLILVILPVLILTFSRRKPAPGKLVEEGRPVPVAAVS</sequence>
<dbReference type="Gene3D" id="1.20.1640.10">
    <property type="entry name" value="Multidrug efflux transporter AcrB transmembrane domain"/>
    <property type="match status" value="1"/>
</dbReference>
<proteinExistence type="predicted"/>
<gene>
    <name evidence="2" type="primary">cnrA_6</name>
    <name evidence="2" type="ORF">GMJLKIPL_6203</name>
</gene>